<reference evidence="3 4" key="1">
    <citation type="submission" date="2011-02" db="EMBL/GenBank/DDBJ databases">
        <title>The Genome Sequence of Sphaeroforma arctica JP610.</title>
        <authorList>
            <consortium name="The Broad Institute Genome Sequencing Platform"/>
            <person name="Russ C."/>
            <person name="Cuomo C."/>
            <person name="Young S.K."/>
            <person name="Zeng Q."/>
            <person name="Gargeya S."/>
            <person name="Alvarado L."/>
            <person name="Berlin A."/>
            <person name="Chapman S.B."/>
            <person name="Chen Z."/>
            <person name="Freedman E."/>
            <person name="Gellesch M."/>
            <person name="Goldberg J."/>
            <person name="Griggs A."/>
            <person name="Gujja S."/>
            <person name="Heilman E."/>
            <person name="Heiman D."/>
            <person name="Howarth C."/>
            <person name="Mehta T."/>
            <person name="Neiman D."/>
            <person name="Pearson M."/>
            <person name="Roberts A."/>
            <person name="Saif S."/>
            <person name="Shea T."/>
            <person name="Shenoy N."/>
            <person name="Sisk P."/>
            <person name="Stolte C."/>
            <person name="Sykes S."/>
            <person name="White J."/>
            <person name="Yandava C."/>
            <person name="Burger G."/>
            <person name="Gray M.W."/>
            <person name="Holland P.W.H."/>
            <person name="King N."/>
            <person name="Lang F.B.F."/>
            <person name="Roger A.J."/>
            <person name="Ruiz-Trillo I."/>
            <person name="Haas B."/>
            <person name="Nusbaum C."/>
            <person name="Birren B."/>
        </authorList>
    </citation>
    <scope>NUCLEOTIDE SEQUENCE [LARGE SCALE GENOMIC DNA]</scope>
    <source>
        <strain evidence="3 4">JP610</strain>
    </source>
</reference>
<feature type="compositionally biased region" description="Basic and acidic residues" evidence="1">
    <location>
        <begin position="271"/>
        <end position="281"/>
    </location>
</feature>
<feature type="region of interest" description="Disordered" evidence="1">
    <location>
        <begin position="18"/>
        <end position="40"/>
    </location>
</feature>
<feature type="compositionally biased region" description="Polar residues" evidence="1">
    <location>
        <begin position="367"/>
        <end position="376"/>
    </location>
</feature>
<dbReference type="Proteomes" id="UP000054560">
    <property type="component" value="Unassembled WGS sequence"/>
</dbReference>
<feature type="region of interest" description="Disordered" evidence="1">
    <location>
        <begin position="193"/>
        <end position="336"/>
    </location>
</feature>
<feature type="region of interest" description="Disordered" evidence="1">
    <location>
        <begin position="350"/>
        <end position="548"/>
    </location>
</feature>
<name>A0A0L0FC59_9EUKA</name>
<feature type="region of interest" description="Disordered" evidence="1">
    <location>
        <begin position="107"/>
        <end position="131"/>
    </location>
</feature>
<dbReference type="GeneID" id="25913639"/>
<protein>
    <submittedName>
        <fullName evidence="3">Uncharacterized protein</fullName>
    </submittedName>
</protein>
<feature type="compositionally biased region" description="Acidic residues" evidence="1">
    <location>
        <begin position="218"/>
        <end position="228"/>
    </location>
</feature>
<feature type="compositionally biased region" description="Polar residues" evidence="1">
    <location>
        <begin position="441"/>
        <end position="450"/>
    </location>
</feature>
<feature type="chain" id="PRO_5005537936" evidence="2">
    <location>
        <begin position="19"/>
        <end position="548"/>
    </location>
</feature>
<accession>A0A0L0FC59</accession>
<feature type="compositionally biased region" description="Low complexity" evidence="1">
    <location>
        <begin position="326"/>
        <end position="336"/>
    </location>
</feature>
<evidence type="ECO:0000256" key="2">
    <source>
        <dbReference type="SAM" id="SignalP"/>
    </source>
</evidence>
<evidence type="ECO:0000256" key="1">
    <source>
        <dbReference type="SAM" id="MobiDB-lite"/>
    </source>
</evidence>
<feature type="compositionally biased region" description="Gly residues" evidence="1">
    <location>
        <begin position="115"/>
        <end position="125"/>
    </location>
</feature>
<dbReference type="AlphaFoldDB" id="A0A0L0FC59"/>
<feature type="compositionally biased region" description="Polar residues" evidence="1">
    <location>
        <begin position="509"/>
        <end position="528"/>
    </location>
</feature>
<evidence type="ECO:0000313" key="3">
    <source>
        <dbReference type="EMBL" id="KNC74314.1"/>
    </source>
</evidence>
<sequence>MHAASLILVCYFISAAPAEPPQKKPHTRGKNLPTPGRRADPRVLLERAYAYHDAVMGTTRTDHTYAHAHAHARVIAEGEHLAPTHPAHTHAHAHTAGGSIGMAQATQNASKNTQSGGGGIEGGLGPDSTAHVANGAAGEVMAADVNSTTHAANDVGGSGSVGVGETVADGTSSTSLALHGMGGGVLEEAASAHKAREAETVAKVSSAPAEEQTGLGLETDETLDDEIVGEMSETGERDSPEPASGPVQKDLDSGAAGVGSPLGTTLSASVEAEKEERERDGVQGASHSMGVVDYSSDEDEAATTKNAPDKSADGPIPNKDTVPVRTTAATDTGTQTVEKGTVAMETTEVTTQTADRGIGATKDAATTPETSMTSGATGVAKAKSPVPETARPVVPGVSTMAPFETSRGTTHEATGPSAPETSAPGPTKTGTVEGIAHVGTETASGDSTGPSKGHIPNGSAGVQESNGPIPKMSQPIPIAKESAGDTAAGVAPAKQPTALPSNGKEPSVNGATYTSSDGGGQKTETNDVGQDESLPDNCPDQPGYFLEG</sequence>
<keyword evidence="2" id="KW-0732">Signal</keyword>
<evidence type="ECO:0000313" key="4">
    <source>
        <dbReference type="Proteomes" id="UP000054560"/>
    </source>
</evidence>
<dbReference type="EMBL" id="KQ244528">
    <property type="protein sequence ID" value="KNC74314.1"/>
    <property type="molecule type" value="Genomic_DNA"/>
</dbReference>
<dbReference type="RefSeq" id="XP_014148216.1">
    <property type="nucleotide sequence ID" value="XM_014292741.1"/>
</dbReference>
<keyword evidence="4" id="KW-1185">Reference proteome</keyword>
<organism evidence="3 4">
    <name type="scientific">Sphaeroforma arctica JP610</name>
    <dbReference type="NCBI Taxonomy" id="667725"/>
    <lineage>
        <taxon>Eukaryota</taxon>
        <taxon>Ichthyosporea</taxon>
        <taxon>Ichthyophonida</taxon>
        <taxon>Sphaeroforma</taxon>
    </lineage>
</organism>
<feature type="signal peptide" evidence="2">
    <location>
        <begin position="1"/>
        <end position="18"/>
    </location>
</feature>
<proteinExistence type="predicted"/>
<gene>
    <name evidence="3" type="ORF">SARC_13135</name>
</gene>